<feature type="region of interest" description="Disordered" evidence="1">
    <location>
        <begin position="536"/>
        <end position="597"/>
    </location>
</feature>
<feature type="compositionally biased region" description="Basic and acidic residues" evidence="1">
    <location>
        <begin position="1183"/>
        <end position="1206"/>
    </location>
</feature>
<sequence>MVATYNLVEMASAMEKGTKDKHESLLQGWDVLVSYDIQMLNALLKAQGQTMKNVETVPVFSVDQKNILGKITDTYTFNVTLSDITIEFLDTVAAAPLQVNFKMSGDIKDKGGDTVKFPDGVYLNIATTLAHVQGTISKDGTFKPNPGTDKAPGWIVATEPNVHNVVCINLQQNSLLNFGYSATTDAGKAFLNQLSGVSEPIAQHLDSAAGLSFCLAGVQHSGDAEVGGDVALQPTCFMMSLIPKPQDGSGSGVLCLYIAVEGGVSSPGNAGGETANLEFSPGGTSTNPIPKGSNSSVILNRYLVKDKLFTAGLARYGCTNIKEAVAGDNALALTFNLPSQTVKVPGYKTKDISWEIGAVSFDISTQQSTMSVSPKVPTNDANASPSISMTYGTPNAVSDWSYSYYNYGSKQWEFDHGQTSLDFACSGTYTWQQGQNMLSASSNFPSVYKVTPHAISGAWRWGETWSFDVPDVWKSIQVNIPVRVVSFPSVNYFLVTNILLPGQHIFNADNIVADVSNGKAITSGFAMPWDMILTGGIASPPEPAPNHTPSPNLVIPTPDSQPAEEPSTVERFRPGPDVPMSDGPAAPAPTDAPSDGSKSLEAKFWDTFFSLEDTTMMTDMYQCFDTSAAPEHPDPLDQVLEVAAKHGFEGVDCDKLGDLMGFSMASEIALSSISPVEEIHRPRPFNAFFTVVAPSFTIQAYSGVYKVNGDATDLLVVDPGTGAVTYKKFTRTPGITSNDDANNPTYTVTWATGSAETKDLVKYSVVFTSTVQPDGGFLQSFAGKSTSDGKDSDFNGTKLVPVPAYDIRTSGGQYQVTKPDDLARSNLTLDRITGEIVFQGERHLPTQKRTADGQTHIIWAMIDGTSYDVVFAMDGTAMAFTGTKNPTTGTAIPFAGKIPDQVTVKDISGWDTLGNANNVESQFFNLVQIVTLALAVYHFFTRRQKKAKVNAKEEEDMEKLSEIVTHKVTGRRHQTLDQVATFADHQLLAEKQKWKDILNGFDLDGKVSTAIETRIAELRRNGTLPKNGVLEELDGEAWNQVYRTAAESIYGHLNTYATGKFEIFTKTYHTFLKKLGLDSTQINTLKQDAIDKATEKLAGQLAGHDSTVLDSYSRNLAETVRLKLNVIQMNETHTTYTNRIDELARNITALEVRIDRNQRAADKLAERIKTTTGDKKKELEAQKLDLEGKIKRDAANKTKGENEHRDTKKKSTKLEKEIEDAKTEGAKTGKEATKIQGEILGRV</sequence>
<dbReference type="AlphaFoldDB" id="A0AAD6IYI6"/>
<dbReference type="EMBL" id="JAQGDS010000004">
    <property type="protein sequence ID" value="KAJ6261080.1"/>
    <property type="molecule type" value="Genomic_DNA"/>
</dbReference>
<evidence type="ECO:0000313" key="2">
    <source>
        <dbReference type="EMBL" id="KAJ6261080.1"/>
    </source>
</evidence>
<evidence type="ECO:0000313" key="3">
    <source>
        <dbReference type="Proteomes" id="UP001221413"/>
    </source>
</evidence>
<protein>
    <submittedName>
        <fullName evidence="2">Uncharacterized protein</fullName>
    </submittedName>
</protein>
<feature type="region of interest" description="Disordered" evidence="1">
    <location>
        <begin position="1183"/>
        <end position="1243"/>
    </location>
</feature>
<accession>A0AAD6IYI6</accession>
<name>A0AAD6IYI6_DREDA</name>
<organism evidence="2 3">
    <name type="scientific">Drechslerella dactyloides</name>
    <name type="common">Nematode-trapping fungus</name>
    <name type="synonym">Arthrobotrys dactyloides</name>
    <dbReference type="NCBI Taxonomy" id="74499"/>
    <lineage>
        <taxon>Eukaryota</taxon>
        <taxon>Fungi</taxon>
        <taxon>Dikarya</taxon>
        <taxon>Ascomycota</taxon>
        <taxon>Pezizomycotina</taxon>
        <taxon>Orbiliomycetes</taxon>
        <taxon>Orbiliales</taxon>
        <taxon>Orbiliaceae</taxon>
        <taxon>Drechslerella</taxon>
    </lineage>
</organism>
<evidence type="ECO:0000256" key="1">
    <source>
        <dbReference type="SAM" id="MobiDB-lite"/>
    </source>
</evidence>
<keyword evidence="3" id="KW-1185">Reference proteome</keyword>
<reference evidence="2" key="1">
    <citation type="submission" date="2023-01" db="EMBL/GenBank/DDBJ databases">
        <title>The chitinases involved in constricting ring structure development in the nematode-trapping fungus Drechslerella dactyloides.</title>
        <authorList>
            <person name="Wang R."/>
            <person name="Zhang L."/>
            <person name="Tang P."/>
            <person name="Li S."/>
            <person name="Liang L."/>
        </authorList>
    </citation>
    <scope>NUCLEOTIDE SEQUENCE</scope>
    <source>
        <strain evidence="2">YMF1.00031</strain>
    </source>
</reference>
<feature type="compositionally biased region" description="Basic and acidic residues" evidence="1">
    <location>
        <begin position="1212"/>
        <end position="1233"/>
    </location>
</feature>
<proteinExistence type="predicted"/>
<gene>
    <name evidence="2" type="ORF">Dda_3745</name>
</gene>
<feature type="compositionally biased region" description="Low complexity" evidence="1">
    <location>
        <begin position="581"/>
        <end position="597"/>
    </location>
</feature>
<dbReference type="Proteomes" id="UP001221413">
    <property type="component" value="Unassembled WGS sequence"/>
</dbReference>
<comment type="caution">
    <text evidence="2">The sequence shown here is derived from an EMBL/GenBank/DDBJ whole genome shotgun (WGS) entry which is preliminary data.</text>
</comment>